<dbReference type="InterPro" id="IPR006059">
    <property type="entry name" value="SBP"/>
</dbReference>
<dbReference type="Gene3D" id="3.40.190.10">
    <property type="entry name" value="Periplasmic binding protein-like II"/>
    <property type="match status" value="2"/>
</dbReference>
<evidence type="ECO:0000313" key="2">
    <source>
        <dbReference type="EMBL" id="MBA0973058.1"/>
    </source>
</evidence>
<protein>
    <submittedName>
        <fullName evidence="2">Extracellular solute-binding protein</fullName>
    </submittedName>
</protein>
<dbReference type="PROSITE" id="PS51257">
    <property type="entry name" value="PROKAR_LIPOPROTEIN"/>
    <property type="match status" value="1"/>
</dbReference>
<keyword evidence="1" id="KW-0732">Signal</keyword>
<dbReference type="Pfam" id="PF01547">
    <property type="entry name" value="SBP_bac_1"/>
    <property type="match status" value="1"/>
</dbReference>
<dbReference type="Proteomes" id="UP000571857">
    <property type="component" value="Unassembled WGS sequence"/>
</dbReference>
<proteinExistence type="predicted"/>
<dbReference type="PANTHER" id="PTHR43649">
    <property type="entry name" value="ARABINOSE-BINDING PROTEIN-RELATED"/>
    <property type="match status" value="1"/>
</dbReference>
<feature type="signal peptide" evidence="1">
    <location>
        <begin position="1"/>
        <end position="27"/>
    </location>
</feature>
<organism evidence="2 3">
    <name type="scientific">Enterococcus gallinarum</name>
    <dbReference type="NCBI Taxonomy" id="1353"/>
    <lineage>
        <taxon>Bacteria</taxon>
        <taxon>Bacillati</taxon>
        <taxon>Bacillota</taxon>
        <taxon>Bacilli</taxon>
        <taxon>Lactobacillales</taxon>
        <taxon>Enterococcaceae</taxon>
        <taxon>Enterococcus</taxon>
    </lineage>
</organism>
<sequence length="436" mass="48411">MIHKSALKTVKMGLVAGCALMLLSACGSGTKEKSSGGKEEIRISWWGGDSRNKAVQEAISKFEEKNPDIKVKAEFGGYGGYQEKMTTQLSGGTAADVIRLDSMWMDQYKNQLEDLGTLSKEIGLDNFSDDVLEPVKSDGNILGLPLSTNYRPLLYNKTITDKYGIEKPESWDDILAMRDKLPEDYYPMANFFGAKYASPIVFFSIFAQQTGKPISDENYKLNYTLSDFENMIDFYHELVEKKIMPSKKEVDNSGSIEGAPAPALLEGKWVSLFEFIANTNTIESQLKEQGFELAVAGFPTMAGEKSTGVWTKPSMVYSIPKTSKHKEAAAKLINYLMNDPEANKIQKLENGIPDSKAGKEALEKDQLIAPMAQEILTLGQEKVDTSLSTMFKWDTAKLNEVTLDVITKLDYGEISTKEAAKELYEAFKEEGTKLQG</sequence>
<dbReference type="InterPro" id="IPR050490">
    <property type="entry name" value="Bact_solute-bd_prot1"/>
</dbReference>
<comment type="caution">
    <text evidence="2">The sequence shown here is derived from an EMBL/GenBank/DDBJ whole genome shotgun (WGS) entry which is preliminary data.</text>
</comment>
<dbReference type="AlphaFoldDB" id="A0ABD4HNQ6"/>
<dbReference type="SUPFAM" id="SSF53850">
    <property type="entry name" value="Periplasmic binding protein-like II"/>
    <property type="match status" value="1"/>
</dbReference>
<evidence type="ECO:0000256" key="1">
    <source>
        <dbReference type="SAM" id="SignalP"/>
    </source>
</evidence>
<dbReference type="RefSeq" id="WP_176333446.1">
    <property type="nucleotide sequence ID" value="NZ_CAKOCH010000004.1"/>
</dbReference>
<dbReference type="PANTHER" id="PTHR43649:SF17">
    <property type="entry name" value="ABC TRANSPORTER SOLUTE BINDING PROTEIN-SUGAR TRANSPORT"/>
    <property type="match status" value="1"/>
</dbReference>
<evidence type="ECO:0000313" key="3">
    <source>
        <dbReference type="Proteomes" id="UP000571857"/>
    </source>
</evidence>
<feature type="chain" id="PRO_5044856192" evidence="1">
    <location>
        <begin position="28"/>
        <end position="436"/>
    </location>
</feature>
<gene>
    <name evidence="2" type="ORF">HWH42_10840</name>
</gene>
<dbReference type="EMBL" id="JABXJK010000060">
    <property type="protein sequence ID" value="MBA0973058.1"/>
    <property type="molecule type" value="Genomic_DNA"/>
</dbReference>
<accession>A0ABD4HNQ6</accession>
<reference evidence="2 3" key="1">
    <citation type="submission" date="2020-06" db="EMBL/GenBank/DDBJ databases">
        <title>Crossreactivity between MHC class I-restricted antigens from cancer cells and an enterococcal bacteriophage.</title>
        <authorList>
            <person name="Fluckiger A."/>
            <person name="Daillere R."/>
            <person name="Sassi M."/>
            <person name="Cattoir V."/>
            <person name="Kroemer G."/>
            <person name="Zitvogel L."/>
        </authorList>
    </citation>
    <scope>NUCLEOTIDE SEQUENCE [LARGE SCALE GENOMIC DNA]</scope>
    <source>
        <strain evidence="2 3">EG4</strain>
    </source>
</reference>
<name>A0ABD4HNQ6_ENTGA</name>